<organism evidence="2 3">
    <name type="scientific">Campylobacter hyointestinalis subsp. hyointestinalis</name>
    <dbReference type="NCBI Taxonomy" id="91352"/>
    <lineage>
        <taxon>Bacteria</taxon>
        <taxon>Pseudomonadati</taxon>
        <taxon>Campylobacterota</taxon>
        <taxon>Epsilonproteobacteria</taxon>
        <taxon>Campylobacterales</taxon>
        <taxon>Campylobacteraceae</taxon>
        <taxon>Campylobacter</taxon>
    </lineage>
</organism>
<dbReference type="AlphaFoldDB" id="A0A0S4RVH7"/>
<accession>A0A0S4RVH7</accession>
<evidence type="ECO:0000313" key="1">
    <source>
        <dbReference type="EMBL" id="CUU77373.1"/>
    </source>
</evidence>
<dbReference type="InterPro" id="IPR009734">
    <property type="entry name" value="Myoviridae_GpU"/>
</dbReference>
<comment type="caution">
    <text evidence="2">The sequence shown here is derived from an EMBL/GenBank/DDBJ whole genome shotgun (WGS) entry which is preliminary data.</text>
</comment>
<accession>A0A9W5AQH4</accession>
<dbReference type="Proteomes" id="UP000052237">
    <property type="component" value="Unassembled WGS sequence"/>
</dbReference>
<reference evidence="3 4" key="1">
    <citation type="submission" date="2015-11" db="EMBL/GenBank/DDBJ databases">
        <authorList>
            <consortium name="Pathogen Informatics"/>
        </authorList>
    </citation>
    <scope>NUCLEOTIDE SEQUENCE [LARGE SCALE GENOMIC DNA]</scope>
    <source>
        <strain evidence="2 3">006A-0059</strain>
        <strain evidence="1 4">006A-0191</strain>
    </source>
</reference>
<evidence type="ECO:0000313" key="3">
    <source>
        <dbReference type="Proteomes" id="UP000052237"/>
    </source>
</evidence>
<dbReference type="RefSeq" id="WP_059431020.1">
    <property type="nucleotide sequence ID" value="NZ_FAUW01000002.1"/>
</dbReference>
<dbReference type="Pfam" id="PF06995">
    <property type="entry name" value="Phage_P2_GpU"/>
    <property type="match status" value="1"/>
</dbReference>
<sequence length="123" mass="13792">MILNLGGFLFEVRHGVSVEMSATSGINSNERINNNVAHYRANLGRTNLNLTGRTLPNSGDGNKKLKKLWQLMREAKPLSLVAGDGKYYGKFVILEINETRSVWTNDAKFLTQEFALSLEQSYV</sequence>
<proteinExistence type="predicted"/>
<gene>
    <name evidence="2" type="ORF">ERS686654_02173</name>
    <name evidence="1" type="ORF">ERS739220_00860</name>
</gene>
<evidence type="ECO:0000313" key="4">
    <source>
        <dbReference type="Proteomes" id="UP000052257"/>
    </source>
</evidence>
<evidence type="ECO:0000313" key="2">
    <source>
        <dbReference type="EMBL" id="CUU90797.1"/>
    </source>
</evidence>
<name>A0A0S4RVH7_CAMHY</name>
<dbReference type="EMBL" id="FAVB01000012">
    <property type="protein sequence ID" value="CUU90797.1"/>
    <property type="molecule type" value="Genomic_DNA"/>
</dbReference>
<dbReference type="Proteomes" id="UP000052257">
    <property type="component" value="Unassembled WGS sequence"/>
</dbReference>
<keyword evidence="3" id="KW-1185">Reference proteome</keyword>
<dbReference type="EMBL" id="FAUW01000002">
    <property type="protein sequence ID" value="CUU77373.1"/>
    <property type="molecule type" value="Genomic_DNA"/>
</dbReference>
<protein>
    <submittedName>
        <fullName evidence="2">Phage tail protein</fullName>
    </submittedName>
</protein>